<dbReference type="Pfam" id="PF04127">
    <property type="entry name" value="DFP"/>
    <property type="match status" value="1"/>
</dbReference>
<name>A0A073KKS0_9BACI</name>
<dbReference type="STRING" id="574375.AZF08_10030"/>
<dbReference type="InterPro" id="IPR035929">
    <property type="entry name" value="CoaB-like_sf"/>
</dbReference>
<gene>
    <name evidence="2" type="ORF">BAGA_15420</name>
</gene>
<dbReference type="OrthoDB" id="9802554at2"/>
<reference evidence="2 3" key="1">
    <citation type="submission" date="2014-06" db="EMBL/GenBank/DDBJ databases">
        <title>Draft genome sequence of Bacillus gaemokensis JCM 15801 (MCCC 1A00707).</title>
        <authorList>
            <person name="Lai Q."/>
            <person name="Liu Y."/>
            <person name="Shao Z."/>
        </authorList>
    </citation>
    <scope>NUCLEOTIDE SEQUENCE [LARGE SCALE GENOMIC DNA]</scope>
    <source>
        <strain evidence="2 3">JCM 15801</strain>
    </source>
</reference>
<dbReference type="InterPro" id="IPR007085">
    <property type="entry name" value="DNA/pantothenate-metab_flavo_C"/>
</dbReference>
<dbReference type="NCBIfam" id="NF007199">
    <property type="entry name" value="PRK09620.1"/>
    <property type="match status" value="1"/>
</dbReference>
<dbReference type="SUPFAM" id="SSF102645">
    <property type="entry name" value="CoaB-like"/>
    <property type="match status" value="1"/>
</dbReference>
<dbReference type="eggNOG" id="COG0452">
    <property type="taxonomic scope" value="Bacteria"/>
</dbReference>
<evidence type="ECO:0000313" key="2">
    <source>
        <dbReference type="EMBL" id="KEK22913.1"/>
    </source>
</evidence>
<keyword evidence="3" id="KW-1185">Reference proteome</keyword>
<dbReference type="AlphaFoldDB" id="A0A073KKS0"/>
<dbReference type="GO" id="GO:0003824">
    <property type="term" value="F:catalytic activity"/>
    <property type="evidence" value="ECO:0007669"/>
    <property type="project" value="UniProtKB-ARBA"/>
</dbReference>
<dbReference type="EMBL" id="JOTM01000023">
    <property type="protein sequence ID" value="KEK22913.1"/>
    <property type="molecule type" value="Genomic_DNA"/>
</dbReference>
<sequence>MVIMKGKKILITSGGCLEKWDQVRGHTNLAKGTIGRILAEEAMSKGAHVIYLHGYFAEKPNATNAQLELHPFEGIIDLQDKMKSIITHEKIDAVIMAAAGSDWIVDKICDQEGNTLDMNGKISSDIAPIIHFQKAPKVLKQIKQWDLETILVGFKLESDINDAELIQRARKRMGQAKANLMVANSPHSLYSRAAIHHVIGEDGNVQLCKGKDETAKEIVNRLEYLCNRIEEGSLSNS</sequence>
<evidence type="ECO:0000313" key="3">
    <source>
        <dbReference type="Proteomes" id="UP000027778"/>
    </source>
</evidence>
<organism evidence="2 3">
    <name type="scientific">Bacillus gaemokensis</name>
    <dbReference type="NCBI Taxonomy" id="574375"/>
    <lineage>
        <taxon>Bacteria</taxon>
        <taxon>Bacillati</taxon>
        <taxon>Bacillota</taxon>
        <taxon>Bacilli</taxon>
        <taxon>Bacillales</taxon>
        <taxon>Bacillaceae</taxon>
        <taxon>Bacillus</taxon>
        <taxon>Bacillus cereus group</taxon>
    </lineage>
</organism>
<dbReference type="GO" id="GO:0015937">
    <property type="term" value="P:coenzyme A biosynthetic process"/>
    <property type="evidence" value="ECO:0007669"/>
    <property type="project" value="UniProtKB-ARBA"/>
</dbReference>
<proteinExistence type="predicted"/>
<accession>A0A073KKS0</accession>
<dbReference type="Gene3D" id="3.40.50.10300">
    <property type="entry name" value="CoaB-like"/>
    <property type="match status" value="1"/>
</dbReference>
<feature type="domain" description="DNA/pantothenate metabolism flavoprotein C-terminal" evidence="1">
    <location>
        <begin position="4"/>
        <end position="222"/>
    </location>
</feature>
<evidence type="ECO:0000259" key="1">
    <source>
        <dbReference type="Pfam" id="PF04127"/>
    </source>
</evidence>
<protein>
    <recommendedName>
        <fullName evidence="1">DNA/pantothenate metabolism flavoprotein C-terminal domain-containing protein</fullName>
    </recommendedName>
</protein>
<comment type="caution">
    <text evidence="2">The sequence shown here is derived from an EMBL/GenBank/DDBJ whole genome shotgun (WGS) entry which is preliminary data.</text>
</comment>
<dbReference type="RefSeq" id="WP_082246154.1">
    <property type="nucleotide sequence ID" value="NZ_JOTM01000023.1"/>
</dbReference>
<dbReference type="Proteomes" id="UP000027778">
    <property type="component" value="Unassembled WGS sequence"/>
</dbReference>